<keyword evidence="5 6" id="KW-0472">Membrane</keyword>
<keyword evidence="4 6" id="KW-1133">Transmembrane helix</keyword>
<comment type="subcellular location">
    <subcellularLocation>
        <location evidence="1">Cell membrane</location>
        <topology evidence="1">Multi-pass membrane protein</topology>
    </subcellularLocation>
</comment>
<dbReference type="GO" id="GO:0005886">
    <property type="term" value="C:plasma membrane"/>
    <property type="evidence" value="ECO:0007669"/>
    <property type="project" value="UniProtKB-SubCell"/>
</dbReference>
<feature type="transmembrane region" description="Helical" evidence="6">
    <location>
        <begin position="128"/>
        <end position="145"/>
    </location>
</feature>
<evidence type="ECO:0000313" key="7">
    <source>
        <dbReference type="EMBL" id="MSE04355.1"/>
    </source>
</evidence>
<dbReference type="EMBL" id="WKKZ01001602">
    <property type="protein sequence ID" value="MSE07012.1"/>
    <property type="molecule type" value="Genomic_DNA"/>
</dbReference>
<feature type="transmembrane region" description="Helical" evidence="6">
    <location>
        <begin position="185"/>
        <end position="202"/>
    </location>
</feature>
<feature type="transmembrane region" description="Helical" evidence="6">
    <location>
        <begin position="468"/>
        <end position="488"/>
    </location>
</feature>
<keyword evidence="3 6" id="KW-0812">Transmembrane</keyword>
<dbReference type="InterPro" id="IPR002797">
    <property type="entry name" value="Polysacc_synth"/>
</dbReference>
<dbReference type="Proteomes" id="UP000437575">
    <property type="component" value="Unassembled WGS sequence"/>
</dbReference>
<evidence type="ECO:0000313" key="8">
    <source>
        <dbReference type="EMBL" id="MSE07012.1"/>
    </source>
</evidence>
<evidence type="ECO:0000313" key="9">
    <source>
        <dbReference type="Proteomes" id="UP000437575"/>
    </source>
</evidence>
<feature type="transmembrane region" description="Helical" evidence="6">
    <location>
        <begin position="94"/>
        <end position="116"/>
    </location>
</feature>
<reference evidence="7 9" key="1">
    <citation type="submission" date="2019-11" db="EMBL/GenBank/DDBJ databases">
        <title>Draft Genome Sequence of Plant Growth-Promoting Rhizosphere-Associated Bacteria.</title>
        <authorList>
            <person name="Vasilyev I.Y."/>
            <person name="Radchenko V."/>
            <person name="Ilnitskaya E.V."/>
        </authorList>
    </citation>
    <scope>NUCLEOTIDE SEQUENCE [LARGE SCALE GENOMIC DNA]</scope>
    <source>
        <strain evidence="7 9">VRA_1sq_f</strain>
        <plasmid evidence="8">unnamed02</plasmid>
    </source>
</reference>
<comment type="caution">
    <text evidence="7">The sequence shown here is derived from an EMBL/GenBank/DDBJ whole genome shotgun (WGS) entry which is preliminary data.</text>
</comment>
<gene>
    <name evidence="7" type="ORF">GKC34_00480</name>
    <name evidence="8" type="ORF">GKC34_15195</name>
</gene>
<evidence type="ECO:0000256" key="3">
    <source>
        <dbReference type="ARBA" id="ARBA00022692"/>
    </source>
</evidence>
<keyword evidence="2" id="KW-1003">Cell membrane</keyword>
<accession>A0A6A8LJV4</accession>
<dbReference type="PANTHER" id="PTHR30250:SF26">
    <property type="entry name" value="PSMA PROTEIN"/>
    <property type="match status" value="1"/>
</dbReference>
<proteinExistence type="predicted"/>
<feature type="transmembrane region" description="Helical" evidence="6">
    <location>
        <begin position="439"/>
        <end position="462"/>
    </location>
</feature>
<evidence type="ECO:0000256" key="6">
    <source>
        <dbReference type="SAM" id="Phobius"/>
    </source>
</evidence>
<evidence type="ECO:0000256" key="2">
    <source>
        <dbReference type="ARBA" id="ARBA00022475"/>
    </source>
</evidence>
<evidence type="ECO:0000256" key="1">
    <source>
        <dbReference type="ARBA" id="ARBA00004651"/>
    </source>
</evidence>
<keyword evidence="8" id="KW-0614">Plasmid</keyword>
<dbReference type="AlphaFoldDB" id="A0A6A8LJV4"/>
<evidence type="ECO:0000256" key="4">
    <source>
        <dbReference type="ARBA" id="ARBA00022989"/>
    </source>
</evidence>
<feature type="transmembrane region" description="Helical" evidence="6">
    <location>
        <begin position="157"/>
        <end position="179"/>
    </location>
</feature>
<protein>
    <submittedName>
        <fullName evidence="7">Oligosaccharide flippase family protein</fullName>
    </submittedName>
</protein>
<feature type="transmembrane region" description="Helical" evidence="6">
    <location>
        <begin position="309"/>
        <end position="327"/>
    </location>
</feature>
<feature type="transmembrane region" description="Helical" evidence="6">
    <location>
        <begin position="347"/>
        <end position="366"/>
    </location>
</feature>
<dbReference type="EMBL" id="WKKZ01000002">
    <property type="protein sequence ID" value="MSE04355.1"/>
    <property type="molecule type" value="Genomic_DNA"/>
</dbReference>
<organism evidence="7 9">
    <name type="scientific">Ligilactobacillus salivarius</name>
    <dbReference type="NCBI Taxonomy" id="1624"/>
    <lineage>
        <taxon>Bacteria</taxon>
        <taxon>Bacillati</taxon>
        <taxon>Bacillota</taxon>
        <taxon>Bacilli</taxon>
        <taxon>Lactobacillales</taxon>
        <taxon>Lactobacillaceae</taxon>
        <taxon>Ligilactobacillus</taxon>
    </lineage>
</organism>
<feature type="transmembrane region" description="Helical" evidence="6">
    <location>
        <begin position="50"/>
        <end position="73"/>
    </location>
</feature>
<evidence type="ECO:0000256" key="5">
    <source>
        <dbReference type="ARBA" id="ARBA00023136"/>
    </source>
</evidence>
<feature type="transmembrane region" description="Helical" evidence="6">
    <location>
        <begin position="12"/>
        <end position="30"/>
    </location>
</feature>
<sequence length="494" mass="56618">MKEKSRLYNVLRNIQYGLISQVLAIIFSFINRTIFIKTLGSAYLGINGLFTDILTMLSLADLGLGTAMVYSFYEPLAKKDYIKISSLVNFYKRIYEYIAIIVIVIGIGLLPFLKYIINLDNGIPYIKFYYLLFVLNTAASYIYIYKSSIVTADQKNYIVSIYQSISKMLVLIIQCILLFIFKKYVLYLLLQIVGTVLTNVLISRKADKLYPELVSTAPKLVSKEKKEIFENIKSVFIYKVSSVLLNGTDNTLISVLIGTIWVGYYSNYMMIINGLNSVTSIIFNSTVASIGNIVVTENEQKRKEIFDKVQLVSLAITTITTTCLYLLFNDFIKIWIGSRYLLNNEIIISIIINYYLAGILQPVWIYRQATGIYKQTKYIMLICAIVNIFLSLFMGMFLGMSGILLASAISRILTYFWYEPRLLFKYYLGSKEINFFLQIIFNFFIIIITVYIIKKITMYIIVKNFGEFLLKGIVVGGLSCGISFIIYGRKLIKS</sequence>
<geneLocation type="plasmid" evidence="8">
    <name>unnamed02</name>
</geneLocation>
<dbReference type="PANTHER" id="PTHR30250">
    <property type="entry name" value="PST FAMILY PREDICTED COLANIC ACID TRANSPORTER"/>
    <property type="match status" value="1"/>
</dbReference>
<dbReference type="InterPro" id="IPR050833">
    <property type="entry name" value="Poly_Biosynth_Transport"/>
</dbReference>
<dbReference type="Pfam" id="PF01943">
    <property type="entry name" value="Polysacc_synt"/>
    <property type="match status" value="1"/>
</dbReference>
<name>A0A6A8LJV4_9LACO</name>
<feature type="transmembrane region" description="Helical" evidence="6">
    <location>
        <begin position="378"/>
        <end position="396"/>
    </location>
</feature>